<keyword evidence="1" id="KW-0732">Signal</keyword>
<feature type="chain" id="PRO_5045400899" evidence="1">
    <location>
        <begin position="21"/>
        <end position="181"/>
    </location>
</feature>
<keyword evidence="3" id="KW-1185">Reference proteome</keyword>
<sequence length="181" mass="19301">MIQSKLLPVTGLLVITSACASFGLAAEDMIARRQTDMKAMAVAAKTMADMFRDPASYSSAQFRNAAATIAARSGDVLAGHFASGLDDPKSKAKPEIGAERERFDRLADDLRDYAGALEAAAVENAGPMTDGMRMRPGEAMGGGPLGTHVRNEAALSSIPAEHVFHLMLQTCTTCHARFRMR</sequence>
<dbReference type="SUPFAM" id="SSF47175">
    <property type="entry name" value="Cytochromes"/>
    <property type="match status" value="1"/>
</dbReference>
<dbReference type="Gene3D" id="1.20.120.10">
    <property type="entry name" value="Cytochrome c/b562"/>
    <property type="match status" value="1"/>
</dbReference>
<accession>A0ABR9IU17</accession>
<name>A0ABR9IU17_RHIVS</name>
<dbReference type="Pfam" id="PF01322">
    <property type="entry name" value="Cytochrom_C_2"/>
    <property type="match status" value="1"/>
</dbReference>
<dbReference type="Proteomes" id="UP000620262">
    <property type="component" value="Unassembled WGS sequence"/>
</dbReference>
<dbReference type="PROSITE" id="PS51009">
    <property type="entry name" value="CYTCII"/>
    <property type="match status" value="1"/>
</dbReference>
<dbReference type="PROSITE" id="PS51257">
    <property type="entry name" value="PROKAR_LIPOPROTEIN"/>
    <property type="match status" value="1"/>
</dbReference>
<proteinExistence type="predicted"/>
<organism evidence="2 3">
    <name type="scientific">Rhizobium viscosum</name>
    <name type="common">Arthrobacter viscosus</name>
    <dbReference type="NCBI Taxonomy" id="1673"/>
    <lineage>
        <taxon>Bacteria</taxon>
        <taxon>Pseudomonadati</taxon>
        <taxon>Pseudomonadota</taxon>
        <taxon>Alphaproteobacteria</taxon>
        <taxon>Hyphomicrobiales</taxon>
        <taxon>Rhizobiaceae</taxon>
        <taxon>Rhizobium/Agrobacterium group</taxon>
        <taxon>Rhizobium</taxon>
    </lineage>
</organism>
<feature type="signal peptide" evidence="1">
    <location>
        <begin position="1"/>
        <end position="20"/>
    </location>
</feature>
<reference evidence="2 3" key="1">
    <citation type="submission" date="2020-10" db="EMBL/GenBank/DDBJ databases">
        <title>Sequencing the genomes of 1000 actinobacteria strains.</title>
        <authorList>
            <person name="Klenk H.-P."/>
        </authorList>
    </citation>
    <scope>NUCLEOTIDE SEQUENCE [LARGE SCALE GENOMIC DNA]</scope>
    <source>
        <strain evidence="2 3">DSM 7307</strain>
    </source>
</reference>
<protein>
    <submittedName>
        <fullName evidence="2">Cytochrome c556</fullName>
    </submittedName>
</protein>
<dbReference type="InterPro" id="IPR002321">
    <property type="entry name" value="Cyt_c_II"/>
</dbReference>
<evidence type="ECO:0000313" key="2">
    <source>
        <dbReference type="EMBL" id="MBE1506699.1"/>
    </source>
</evidence>
<comment type="caution">
    <text evidence="2">The sequence shown here is derived from an EMBL/GenBank/DDBJ whole genome shotgun (WGS) entry which is preliminary data.</text>
</comment>
<evidence type="ECO:0000256" key="1">
    <source>
        <dbReference type="SAM" id="SignalP"/>
    </source>
</evidence>
<dbReference type="InterPro" id="IPR010980">
    <property type="entry name" value="Cyt_c/b562"/>
</dbReference>
<evidence type="ECO:0000313" key="3">
    <source>
        <dbReference type="Proteomes" id="UP000620262"/>
    </source>
</evidence>
<dbReference type="EMBL" id="JADBEC010000001">
    <property type="protein sequence ID" value="MBE1506699.1"/>
    <property type="molecule type" value="Genomic_DNA"/>
</dbReference>
<dbReference type="RefSeq" id="WP_376776573.1">
    <property type="nucleotide sequence ID" value="NZ_BAAAVL010000019.1"/>
</dbReference>
<gene>
    <name evidence="2" type="ORF">H4W29_003880</name>
</gene>